<dbReference type="Proteomes" id="UP001305521">
    <property type="component" value="Chromosome"/>
</dbReference>
<dbReference type="RefSeq" id="WP_318648501.1">
    <property type="nucleotide sequence ID" value="NZ_CP137852.1"/>
</dbReference>
<gene>
    <name evidence="2" type="ORF">R9Z33_20885</name>
</gene>
<feature type="chain" id="PRO_5045348433" evidence="1">
    <location>
        <begin position="21"/>
        <end position="148"/>
    </location>
</feature>
<accession>A0ABZ0PFS2</accession>
<feature type="signal peptide" evidence="1">
    <location>
        <begin position="1"/>
        <end position="20"/>
    </location>
</feature>
<evidence type="ECO:0000256" key="1">
    <source>
        <dbReference type="SAM" id="SignalP"/>
    </source>
</evidence>
<protein>
    <submittedName>
        <fullName evidence="2">Uncharacterized protein</fullName>
    </submittedName>
</protein>
<dbReference type="PROSITE" id="PS51257">
    <property type="entry name" value="PROKAR_LIPOPROTEIN"/>
    <property type="match status" value="1"/>
</dbReference>
<evidence type="ECO:0000313" key="3">
    <source>
        <dbReference type="Proteomes" id="UP001305521"/>
    </source>
</evidence>
<organism evidence="2 3">
    <name type="scientific">Sediminicoccus rosea</name>
    <dbReference type="NCBI Taxonomy" id="1225128"/>
    <lineage>
        <taxon>Bacteria</taxon>
        <taxon>Pseudomonadati</taxon>
        <taxon>Pseudomonadota</taxon>
        <taxon>Alphaproteobacteria</taxon>
        <taxon>Acetobacterales</taxon>
        <taxon>Roseomonadaceae</taxon>
        <taxon>Sediminicoccus</taxon>
    </lineage>
</organism>
<dbReference type="EMBL" id="CP137852">
    <property type="protein sequence ID" value="WPB84540.1"/>
    <property type="molecule type" value="Genomic_DNA"/>
</dbReference>
<proteinExistence type="predicted"/>
<reference evidence="2 3" key="1">
    <citation type="submission" date="2023-11" db="EMBL/GenBank/DDBJ databases">
        <title>Arctic aerobic anoxygenic photoheterotroph Sediminicoccus rosea KRV36 adapts its photosynthesis to long days of polar summer.</title>
        <authorList>
            <person name="Tomasch J."/>
            <person name="Kopejtka K."/>
            <person name="Bily T."/>
            <person name="Gardiner A.T."/>
            <person name="Gardian Z."/>
            <person name="Shivaramu S."/>
            <person name="Koblizek M."/>
            <person name="Engelhardt F."/>
            <person name="Kaftan D."/>
        </authorList>
    </citation>
    <scope>NUCLEOTIDE SEQUENCE [LARGE SCALE GENOMIC DNA]</scope>
    <source>
        <strain evidence="2 3">R-30</strain>
    </source>
</reference>
<keyword evidence="3" id="KW-1185">Reference proteome</keyword>
<name>A0ABZ0PFS2_9PROT</name>
<evidence type="ECO:0000313" key="2">
    <source>
        <dbReference type="EMBL" id="WPB84540.1"/>
    </source>
</evidence>
<keyword evidence="1" id="KW-0732">Signal</keyword>
<sequence length="148" mass="15679">MYRTALACLLTLLAAAPASAQFSAGAACREHDNGEVRCAVRLDNSAYIALNVLINATRVRGDARMQADTYVSTCGSPGRMIARTNIANSGTSLVASFTHSPNTLEFGAQLAAGACVEVFLLNCIEAGQRTPCKNVMQAFASRVEVHIR</sequence>